<dbReference type="KEGG" id="mgk:FSB76_30910"/>
<organism evidence="1 2">
    <name type="scientific">Mucilaginibacter ginsenosidivorax</name>
    <dbReference type="NCBI Taxonomy" id="862126"/>
    <lineage>
        <taxon>Bacteria</taxon>
        <taxon>Pseudomonadati</taxon>
        <taxon>Bacteroidota</taxon>
        <taxon>Sphingobacteriia</taxon>
        <taxon>Sphingobacteriales</taxon>
        <taxon>Sphingobacteriaceae</taxon>
        <taxon>Mucilaginibacter</taxon>
    </lineage>
</organism>
<gene>
    <name evidence="1" type="ORF">FSB76_30910</name>
</gene>
<name>A0A5B8W8P4_9SPHI</name>
<accession>A0A5B8W8P4</accession>
<dbReference type="OrthoDB" id="666398at2"/>
<dbReference type="RefSeq" id="WP_147060431.1">
    <property type="nucleotide sequence ID" value="NZ_CP042437.1"/>
</dbReference>
<sequence>MKNLHLLTIALLLLVTACKKENIAKQSEYDTSYKAWISFKNSSKNSYSYTTTFGSWTGYGVTINIGVNNGKIVSRDFVSYRYHQDGTNVKDTIKQWHEDAATINTHPNDAVDALTLDGIYLKARTEWLKVDAKNNNIIFEAKNNGLISSCGYVPSGCQDDCFNGVTITTITALLAKSRKLFEI</sequence>
<dbReference type="PROSITE" id="PS51257">
    <property type="entry name" value="PROKAR_LIPOPROTEIN"/>
    <property type="match status" value="1"/>
</dbReference>
<dbReference type="AlphaFoldDB" id="A0A5B8W8P4"/>
<protein>
    <recommendedName>
        <fullName evidence="3">Lipoprotein</fullName>
    </recommendedName>
</protein>
<dbReference type="Proteomes" id="UP000321362">
    <property type="component" value="Chromosome"/>
</dbReference>
<reference evidence="1 2" key="1">
    <citation type="journal article" date="2013" name="J. Microbiol.">
        <title>Mucilaginibacter ginsenosidivorax sp. nov., with ginsenoside converting activity isolated from sediment.</title>
        <authorList>
            <person name="Kim J.K."/>
            <person name="Choi T.E."/>
            <person name="Liu Q.M."/>
            <person name="Park H.Y."/>
            <person name="Yi T.H."/>
            <person name="Yoon M.H."/>
            <person name="Kim S.C."/>
            <person name="Im W.T."/>
        </authorList>
    </citation>
    <scope>NUCLEOTIDE SEQUENCE [LARGE SCALE GENOMIC DNA]</scope>
    <source>
        <strain evidence="1 2">KHI28</strain>
    </source>
</reference>
<proteinExistence type="predicted"/>
<evidence type="ECO:0000313" key="2">
    <source>
        <dbReference type="Proteomes" id="UP000321362"/>
    </source>
</evidence>
<evidence type="ECO:0000313" key="1">
    <source>
        <dbReference type="EMBL" id="QEC80153.1"/>
    </source>
</evidence>
<dbReference type="EMBL" id="CP042437">
    <property type="protein sequence ID" value="QEC80153.1"/>
    <property type="molecule type" value="Genomic_DNA"/>
</dbReference>
<evidence type="ECO:0008006" key="3">
    <source>
        <dbReference type="Google" id="ProtNLM"/>
    </source>
</evidence>
<keyword evidence="2" id="KW-1185">Reference proteome</keyword>